<sequence length="295" mass="31171">MTLPTQRPQSAGAALAWARTFLEGAGLDPDEARASARVLLGAALDLPGARVVAEPDLPLPPAAWARFVQWILRRARREPVAYILQQAEFYGRPFRVTPATLIPRPETEVLVEVVLRTVPAGPAVVADLGTGTGIVAVTLAAERPAWTVLASDCSAAALKVARENAARHGVDGRMRFYVGDWAEPLLAAGWAGKLAAVASNPPYVAAADLPRLQAEIHRYEPHLALTPGATGLEAYRRLIPGAVRLLAPGGWIFLEVGAGQAPAVQHLLGAVGCRCVSCWPDLAGIPRVVGGQWPA</sequence>
<dbReference type="eggNOG" id="COG2890">
    <property type="taxonomic scope" value="Bacteria"/>
</dbReference>
<keyword evidence="2 5" id="KW-0808">Transferase</keyword>
<dbReference type="GO" id="GO:0102559">
    <property type="term" value="F:peptide chain release factor N(5)-glutamine methyltransferase activity"/>
    <property type="evidence" value="ECO:0007669"/>
    <property type="project" value="UniProtKB-EC"/>
</dbReference>
<dbReference type="PANTHER" id="PTHR18895:SF74">
    <property type="entry name" value="MTRF1L RELEASE FACTOR GLUTAMINE METHYLTRANSFERASE"/>
    <property type="match status" value="1"/>
</dbReference>
<dbReference type="InterPro" id="IPR002052">
    <property type="entry name" value="DNA_methylase_N6_adenine_CS"/>
</dbReference>
<dbReference type="Gene3D" id="3.40.50.150">
    <property type="entry name" value="Vaccinia Virus protein VP39"/>
    <property type="match status" value="1"/>
</dbReference>
<dbReference type="RefSeq" id="WP_013494586.1">
    <property type="nucleotide sequence ID" value="NC_014831.1"/>
</dbReference>
<dbReference type="HAMAP" id="MF_02126">
    <property type="entry name" value="RF_methyltr_PrmC"/>
    <property type="match status" value="1"/>
</dbReference>
<dbReference type="Gene3D" id="1.10.8.10">
    <property type="entry name" value="DNA helicase RuvA subunit, C-terminal domain"/>
    <property type="match status" value="1"/>
</dbReference>
<dbReference type="KEGG" id="tmr:Tmar_0156"/>
<dbReference type="HOGENOM" id="CLU_018398_3_1_9"/>
<feature type="domain" description="Release factor glutamine methyltransferase N-terminal" evidence="7">
    <location>
        <begin position="14"/>
        <end position="84"/>
    </location>
</feature>
<evidence type="ECO:0000256" key="1">
    <source>
        <dbReference type="ARBA" id="ARBA00022603"/>
    </source>
</evidence>
<accession>E6SLL4</accession>
<dbReference type="NCBIfam" id="TIGR03534">
    <property type="entry name" value="RF_mod_PrmC"/>
    <property type="match status" value="1"/>
</dbReference>
<dbReference type="InterPro" id="IPR019874">
    <property type="entry name" value="RF_methyltr_PrmC"/>
</dbReference>
<organism evidence="8 9">
    <name type="scientific">Thermaerobacter marianensis (strain ATCC 700841 / DSM 12885 / JCM 10246 / 7p75a)</name>
    <dbReference type="NCBI Taxonomy" id="644966"/>
    <lineage>
        <taxon>Bacteria</taxon>
        <taxon>Bacillati</taxon>
        <taxon>Bacillota</taxon>
        <taxon>Clostridia</taxon>
        <taxon>Eubacteriales</taxon>
        <taxon>Clostridiales Family XVII. Incertae Sedis</taxon>
        <taxon>Thermaerobacter</taxon>
    </lineage>
</organism>
<dbReference type="InterPro" id="IPR029063">
    <property type="entry name" value="SAM-dependent_MTases_sf"/>
</dbReference>
<comment type="catalytic activity">
    <reaction evidence="4 5">
        <text>L-glutaminyl-[peptide chain release factor] + S-adenosyl-L-methionine = N(5)-methyl-L-glutaminyl-[peptide chain release factor] + S-adenosyl-L-homocysteine + H(+)</text>
        <dbReference type="Rhea" id="RHEA:42896"/>
        <dbReference type="Rhea" id="RHEA-COMP:10271"/>
        <dbReference type="Rhea" id="RHEA-COMP:10272"/>
        <dbReference type="ChEBI" id="CHEBI:15378"/>
        <dbReference type="ChEBI" id="CHEBI:30011"/>
        <dbReference type="ChEBI" id="CHEBI:57856"/>
        <dbReference type="ChEBI" id="CHEBI:59789"/>
        <dbReference type="ChEBI" id="CHEBI:61891"/>
        <dbReference type="EC" id="2.1.1.297"/>
    </reaction>
</comment>
<feature type="binding site" evidence="5">
    <location>
        <position position="181"/>
    </location>
    <ligand>
        <name>S-adenosyl-L-methionine</name>
        <dbReference type="ChEBI" id="CHEBI:59789"/>
    </ligand>
</feature>
<dbReference type="InterPro" id="IPR007848">
    <property type="entry name" value="Small_mtfrase_dom"/>
</dbReference>
<feature type="binding site" evidence="5">
    <location>
        <position position="200"/>
    </location>
    <ligand>
        <name>S-adenosyl-L-methionine</name>
        <dbReference type="ChEBI" id="CHEBI:59789"/>
    </ligand>
</feature>
<dbReference type="OrthoDB" id="9784805at2"/>
<keyword evidence="1 5" id="KW-0489">Methyltransferase</keyword>
<evidence type="ECO:0000256" key="3">
    <source>
        <dbReference type="ARBA" id="ARBA00022691"/>
    </source>
</evidence>
<dbReference type="PANTHER" id="PTHR18895">
    <property type="entry name" value="HEMK METHYLTRANSFERASE"/>
    <property type="match status" value="1"/>
</dbReference>
<dbReference type="Proteomes" id="UP000008915">
    <property type="component" value="Chromosome"/>
</dbReference>
<dbReference type="EMBL" id="CP002344">
    <property type="protein sequence ID" value="ADU50281.1"/>
    <property type="molecule type" value="Genomic_DNA"/>
</dbReference>
<dbReference type="EC" id="2.1.1.297" evidence="5"/>
<comment type="function">
    <text evidence="5">Methylates the class 1 translation termination release factors RF1/PrfA and RF2/PrfB on the glutamine residue of the universally conserved GGQ motif.</text>
</comment>
<dbReference type="Pfam" id="PF17827">
    <property type="entry name" value="PrmC_N"/>
    <property type="match status" value="1"/>
</dbReference>
<evidence type="ECO:0000256" key="2">
    <source>
        <dbReference type="ARBA" id="ARBA00022679"/>
    </source>
</evidence>
<protein>
    <recommendedName>
        <fullName evidence="5">Release factor glutamine methyltransferase</fullName>
        <shortName evidence="5">RF MTase</shortName>
        <ecNumber evidence="5">2.1.1.297</ecNumber>
    </recommendedName>
    <alternativeName>
        <fullName evidence="5">N5-glutamine methyltransferase PrmC</fullName>
    </alternativeName>
    <alternativeName>
        <fullName evidence="5">Protein-(glutamine-N5) MTase PrmC</fullName>
    </alternativeName>
    <alternativeName>
        <fullName evidence="5">Protein-glutamine N-methyltransferase PrmC</fullName>
    </alternativeName>
</protein>
<evidence type="ECO:0000256" key="5">
    <source>
        <dbReference type="HAMAP-Rule" id="MF_02126"/>
    </source>
</evidence>
<reference evidence="8 9" key="1">
    <citation type="journal article" date="2010" name="Stand. Genomic Sci.">
        <title>Complete genome sequence of Thermaerobacter marianensis type strain (7p75a).</title>
        <authorList>
            <person name="Han C."/>
            <person name="Gu W."/>
            <person name="Zhang X."/>
            <person name="Lapidus A."/>
            <person name="Nolan M."/>
            <person name="Copeland A."/>
            <person name="Lucas S."/>
            <person name="Del Rio T.G."/>
            <person name="Tice H."/>
            <person name="Cheng J.F."/>
            <person name="Tapia R."/>
            <person name="Goodwin L."/>
            <person name="Pitluck S."/>
            <person name="Pagani I."/>
            <person name="Ivanova N."/>
            <person name="Mavromatis K."/>
            <person name="Mikhailova N."/>
            <person name="Pati A."/>
            <person name="Chen A."/>
            <person name="Palaniappan K."/>
            <person name="Land M."/>
            <person name="Hauser L."/>
            <person name="Chang Y.J."/>
            <person name="Jeffries C.D."/>
            <person name="Schneider S."/>
            <person name="Rohde M."/>
            <person name="Goker M."/>
            <person name="Pukall R."/>
            <person name="Woyke T."/>
            <person name="Bristow J."/>
            <person name="Eisen J.A."/>
            <person name="Markowitz V."/>
            <person name="Hugenholtz P."/>
            <person name="Kyrpides N.C."/>
            <person name="Klenk H.P."/>
            <person name="Detter J.C."/>
        </authorList>
    </citation>
    <scope>NUCLEOTIDE SEQUENCE [LARGE SCALE GENOMIC DNA]</scope>
    <source>
        <strain evidence="9">ATCC 700841 / DSM 12885 / JCM 10246 / 7p75a</strain>
    </source>
</reference>
<comment type="similarity">
    <text evidence="5">Belongs to the protein N5-glutamine methyltransferase family. PrmC subfamily.</text>
</comment>
<evidence type="ECO:0000256" key="4">
    <source>
        <dbReference type="ARBA" id="ARBA00048391"/>
    </source>
</evidence>
<dbReference type="InterPro" id="IPR050320">
    <property type="entry name" value="N5-glutamine_MTase"/>
</dbReference>
<dbReference type="NCBIfam" id="TIGR00536">
    <property type="entry name" value="hemK_fam"/>
    <property type="match status" value="1"/>
</dbReference>
<keyword evidence="3 5" id="KW-0949">S-adenosyl-L-methionine</keyword>
<evidence type="ECO:0000313" key="9">
    <source>
        <dbReference type="Proteomes" id="UP000008915"/>
    </source>
</evidence>
<proteinExistence type="inferred from homology"/>
<keyword evidence="9" id="KW-1185">Reference proteome</keyword>
<dbReference type="GO" id="GO:0003676">
    <property type="term" value="F:nucleic acid binding"/>
    <property type="evidence" value="ECO:0007669"/>
    <property type="project" value="InterPro"/>
</dbReference>
<dbReference type="CDD" id="cd02440">
    <property type="entry name" value="AdoMet_MTases"/>
    <property type="match status" value="1"/>
</dbReference>
<evidence type="ECO:0000313" key="8">
    <source>
        <dbReference type="EMBL" id="ADU50281.1"/>
    </source>
</evidence>
<dbReference type="SUPFAM" id="SSF53335">
    <property type="entry name" value="S-adenosyl-L-methionine-dependent methyltransferases"/>
    <property type="match status" value="1"/>
</dbReference>
<dbReference type="AlphaFoldDB" id="E6SLL4"/>
<evidence type="ECO:0000259" key="6">
    <source>
        <dbReference type="Pfam" id="PF05175"/>
    </source>
</evidence>
<feature type="domain" description="Methyltransferase small" evidence="6">
    <location>
        <begin position="112"/>
        <end position="207"/>
    </location>
</feature>
<dbReference type="Pfam" id="PF05175">
    <property type="entry name" value="MTS"/>
    <property type="match status" value="1"/>
</dbReference>
<dbReference type="GO" id="GO:0032259">
    <property type="term" value="P:methylation"/>
    <property type="evidence" value="ECO:0007669"/>
    <property type="project" value="UniProtKB-KW"/>
</dbReference>
<gene>
    <name evidence="5" type="primary">prmC</name>
    <name evidence="8" type="ordered locus">Tmar_0156</name>
</gene>
<dbReference type="STRING" id="644966.Tmar_0156"/>
<dbReference type="InterPro" id="IPR004556">
    <property type="entry name" value="HemK-like"/>
</dbReference>
<reference evidence="9" key="2">
    <citation type="journal article" date="2010" name="Stand. Genomic Sci.">
        <title>Complete genome sequence of Thermaerobacter marianensis type strain (7p75aT).</title>
        <authorList>
            <person name="Han C."/>
            <person name="Gu W."/>
            <person name="Zhang X."/>
            <person name="Lapidus A."/>
            <person name="Nolan M."/>
            <person name="Copeland A."/>
            <person name="Lucas S."/>
            <person name="Glavina Del Rio T."/>
            <person name="Tice H."/>
            <person name="Cheng J."/>
            <person name="Tapia R."/>
            <person name="Goodwin L."/>
            <person name="Pitluck S."/>
            <person name="Pagani I."/>
            <person name="Ivanova N."/>
            <person name="Mavromatis K."/>
            <person name="Mikhailova N."/>
            <person name="Pati A."/>
            <person name="Chen A."/>
            <person name="Palaniappan K."/>
            <person name="Land M."/>
            <person name="Hauser L."/>
            <person name="Chang Y."/>
            <person name="Jeffries C."/>
            <person name="Schneider S."/>
            <person name="Rohde M."/>
            <person name="Goker M."/>
            <person name="Pukall R."/>
            <person name="Woyke T."/>
            <person name="Bristow J."/>
            <person name="Eisen J."/>
            <person name="Markowitz V."/>
            <person name="Hugenholtz P."/>
            <person name="Kyrpides N."/>
            <person name="Klenk H."/>
            <person name="Detter J."/>
        </authorList>
    </citation>
    <scope>NUCLEOTIDE SEQUENCE [LARGE SCALE GENOMIC DNA]</scope>
    <source>
        <strain evidence="9">ATCC 700841 / DSM 12885 / JCM 10246 / 7p75a</strain>
    </source>
</reference>
<name>E6SLL4_THEM7</name>
<dbReference type="InterPro" id="IPR040758">
    <property type="entry name" value="PrmC_N"/>
</dbReference>
<feature type="binding site" evidence="5">
    <location>
        <begin position="129"/>
        <end position="133"/>
    </location>
    <ligand>
        <name>S-adenosyl-L-methionine</name>
        <dbReference type="ChEBI" id="CHEBI:59789"/>
    </ligand>
</feature>
<evidence type="ECO:0000259" key="7">
    <source>
        <dbReference type="Pfam" id="PF17827"/>
    </source>
</evidence>
<dbReference type="PROSITE" id="PS00092">
    <property type="entry name" value="N6_MTASE"/>
    <property type="match status" value="1"/>
</dbReference>
<feature type="binding site" evidence="5">
    <location>
        <begin position="200"/>
        <end position="203"/>
    </location>
    <ligand>
        <name>substrate</name>
    </ligand>
</feature>
<feature type="binding site" evidence="5">
    <location>
        <position position="152"/>
    </location>
    <ligand>
        <name>S-adenosyl-L-methionine</name>
        <dbReference type="ChEBI" id="CHEBI:59789"/>
    </ligand>
</feature>